<feature type="domain" description="Ribosomal RNA small subunit methyltransferase E PUA-like" evidence="14">
    <location>
        <begin position="20"/>
        <end position="63"/>
    </location>
</feature>
<dbReference type="SUPFAM" id="SSF88697">
    <property type="entry name" value="PUA domain-like"/>
    <property type="match status" value="1"/>
</dbReference>
<evidence type="ECO:0000259" key="14">
    <source>
        <dbReference type="Pfam" id="PF20260"/>
    </source>
</evidence>
<evidence type="ECO:0000256" key="8">
    <source>
        <dbReference type="ARBA" id="ARBA00022679"/>
    </source>
</evidence>
<dbReference type="GO" id="GO:0070042">
    <property type="term" value="F:rRNA (uridine-N3-)-methyltransferase activity"/>
    <property type="evidence" value="ECO:0007669"/>
    <property type="project" value="TreeGrafter"/>
</dbReference>
<gene>
    <name evidence="15" type="primary">rsmE</name>
    <name evidence="15" type="ORF">NCTC4822_01493</name>
</gene>
<dbReference type="PANTHER" id="PTHR30027">
    <property type="entry name" value="RIBOSOMAL RNA SMALL SUBUNIT METHYLTRANSFERASE E"/>
    <property type="match status" value="1"/>
</dbReference>
<dbReference type="RefSeq" id="WP_115360915.1">
    <property type="nucleotide sequence ID" value="NZ_CP038012.1"/>
</dbReference>
<comment type="catalytic activity">
    <reaction evidence="11 12">
        <text>uridine(1498) in 16S rRNA + S-adenosyl-L-methionine = N(3)-methyluridine(1498) in 16S rRNA + S-adenosyl-L-homocysteine + H(+)</text>
        <dbReference type="Rhea" id="RHEA:42920"/>
        <dbReference type="Rhea" id="RHEA-COMP:10283"/>
        <dbReference type="Rhea" id="RHEA-COMP:10284"/>
        <dbReference type="ChEBI" id="CHEBI:15378"/>
        <dbReference type="ChEBI" id="CHEBI:57856"/>
        <dbReference type="ChEBI" id="CHEBI:59789"/>
        <dbReference type="ChEBI" id="CHEBI:65315"/>
        <dbReference type="ChEBI" id="CHEBI:74502"/>
        <dbReference type="EC" id="2.1.1.193"/>
    </reaction>
</comment>
<dbReference type="Gene3D" id="3.40.1280.10">
    <property type="match status" value="1"/>
</dbReference>
<organism evidence="15 16">
    <name type="scientific">Sporosarcina pasteurii</name>
    <name type="common">Bacillus pasteurii</name>
    <dbReference type="NCBI Taxonomy" id="1474"/>
    <lineage>
        <taxon>Bacteria</taxon>
        <taxon>Bacillati</taxon>
        <taxon>Bacillota</taxon>
        <taxon>Bacilli</taxon>
        <taxon>Bacillales</taxon>
        <taxon>Caryophanaceae</taxon>
        <taxon>Sporosarcina</taxon>
    </lineage>
</organism>
<dbReference type="InterPro" id="IPR029026">
    <property type="entry name" value="tRNA_m1G_MTases_N"/>
</dbReference>
<keyword evidence="16" id="KW-1185">Reference proteome</keyword>
<evidence type="ECO:0000256" key="11">
    <source>
        <dbReference type="ARBA" id="ARBA00047944"/>
    </source>
</evidence>
<evidence type="ECO:0000256" key="9">
    <source>
        <dbReference type="ARBA" id="ARBA00022691"/>
    </source>
</evidence>
<dbReference type="InterPro" id="IPR006700">
    <property type="entry name" value="RsmE"/>
</dbReference>
<dbReference type="EC" id="2.1.1.193" evidence="3 12"/>
<dbReference type="Gene3D" id="2.40.240.20">
    <property type="entry name" value="Hypothetical PUA domain-like, domain 1"/>
    <property type="match status" value="1"/>
</dbReference>
<dbReference type="Pfam" id="PF04452">
    <property type="entry name" value="Methyltrans_RNA"/>
    <property type="match status" value="1"/>
</dbReference>
<dbReference type="Pfam" id="PF20260">
    <property type="entry name" value="PUA_4"/>
    <property type="match status" value="1"/>
</dbReference>
<dbReference type="CDD" id="cd18084">
    <property type="entry name" value="RsmE-like"/>
    <property type="match status" value="1"/>
</dbReference>
<dbReference type="OrthoDB" id="9815641at2"/>
<evidence type="ECO:0000256" key="6">
    <source>
        <dbReference type="ARBA" id="ARBA00022552"/>
    </source>
</evidence>
<reference evidence="15 16" key="1">
    <citation type="submission" date="2018-06" db="EMBL/GenBank/DDBJ databases">
        <authorList>
            <consortium name="Pathogen Informatics"/>
            <person name="Doyle S."/>
        </authorList>
    </citation>
    <scope>NUCLEOTIDE SEQUENCE [LARGE SCALE GENOMIC DNA]</scope>
    <source>
        <strain evidence="16">ATCC 11859 / DSM 33 / NCIB 8841 / NCTC 4822</strain>
    </source>
</reference>
<dbReference type="SUPFAM" id="SSF75217">
    <property type="entry name" value="alpha/beta knot"/>
    <property type="match status" value="1"/>
</dbReference>
<dbReference type="InterPro" id="IPR046887">
    <property type="entry name" value="RsmE_PUA-like"/>
</dbReference>
<dbReference type="PIRSF" id="PIRSF015601">
    <property type="entry name" value="MTase_slr0722"/>
    <property type="match status" value="1"/>
</dbReference>
<comment type="similarity">
    <text evidence="2 12">Belongs to the RNA methyltransferase RsmE family.</text>
</comment>
<comment type="subcellular location">
    <subcellularLocation>
        <location evidence="1 12">Cytoplasm</location>
    </subcellularLocation>
</comment>
<protein>
    <recommendedName>
        <fullName evidence="4 12">Ribosomal RNA small subunit methyltransferase E</fullName>
        <ecNumber evidence="3 12">2.1.1.193</ecNumber>
    </recommendedName>
</protein>
<dbReference type="GO" id="GO:0005737">
    <property type="term" value="C:cytoplasm"/>
    <property type="evidence" value="ECO:0007669"/>
    <property type="project" value="UniProtKB-SubCell"/>
</dbReference>
<evidence type="ECO:0000256" key="2">
    <source>
        <dbReference type="ARBA" id="ARBA00005528"/>
    </source>
</evidence>
<evidence type="ECO:0000259" key="13">
    <source>
        <dbReference type="Pfam" id="PF04452"/>
    </source>
</evidence>
<keyword evidence="6 12" id="KW-0698">rRNA processing</keyword>
<keyword evidence="5 12" id="KW-0963">Cytoplasm</keyword>
<keyword evidence="7 12" id="KW-0489">Methyltransferase</keyword>
<accession>A0A380BNX2</accession>
<evidence type="ECO:0000313" key="15">
    <source>
        <dbReference type="EMBL" id="SUJ03985.1"/>
    </source>
</evidence>
<dbReference type="NCBIfam" id="TIGR00046">
    <property type="entry name" value="RsmE family RNA methyltransferase"/>
    <property type="match status" value="1"/>
</dbReference>
<evidence type="ECO:0000256" key="7">
    <source>
        <dbReference type="ARBA" id="ARBA00022603"/>
    </source>
</evidence>
<name>A0A380BNX2_SPOPA</name>
<evidence type="ECO:0000256" key="4">
    <source>
        <dbReference type="ARBA" id="ARBA00013673"/>
    </source>
</evidence>
<dbReference type="InterPro" id="IPR029028">
    <property type="entry name" value="Alpha/beta_knot_MTases"/>
</dbReference>
<feature type="domain" description="Ribosomal RNA small subunit methyltransferase E methyltransferase" evidence="13">
    <location>
        <begin position="72"/>
        <end position="241"/>
    </location>
</feature>
<evidence type="ECO:0000256" key="10">
    <source>
        <dbReference type="ARBA" id="ARBA00025699"/>
    </source>
</evidence>
<sequence>MQRYFLETSFNPNGEAVLFGEDYKHIVQVMRMAIDEKIIVVAEAEAFITTIKDITEDKVIVQKEGESLPENELPVHITIACGLAKGDKHDLIVQKGTELGVSEVVLFKAERSIVKWDDKKGTKRIERLQKIAHQAAEQCHRTIIPRIESPLTIKQLIAKGQEFDVCLFADEEAAKREERPRLADRVKNLSPNQNVLIVFGPEGGLSRNEAEALQEAKFLPVALGPRILRTETAPLYFLSAVSYEFE</sequence>
<dbReference type="AlphaFoldDB" id="A0A380BNX2"/>
<dbReference type="NCBIfam" id="NF008691">
    <property type="entry name" value="PRK11713.1-4"/>
    <property type="match status" value="1"/>
</dbReference>
<keyword evidence="9 12" id="KW-0949">S-adenosyl-L-methionine</keyword>
<comment type="function">
    <text evidence="10 12">Specifically methylates the N3 position of the uracil ring of uridine 1498 (m3U1498) in 16S rRNA. Acts on the fully assembled 30S ribosomal subunit.</text>
</comment>
<proteinExistence type="inferred from homology"/>
<dbReference type="PANTHER" id="PTHR30027:SF3">
    <property type="entry name" value="16S RRNA (URACIL(1498)-N(3))-METHYLTRANSFERASE"/>
    <property type="match status" value="1"/>
</dbReference>
<evidence type="ECO:0000256" key="3">
    <source>
        <dbReference type="ARBA" id="ARBA00012328"/>
    </source>
</evidence>
<evidence type="ECO:0000256" key="1">
    <source>
        <dbReference type="ARBA" id="ARBA00004496"/>
    </source>
</evidence>
<dbReference type="InterPro" id="IPR015947">
    <property type="entry name" value="PUA-like_sf"/>
</dbReference>
<keyword evidence="8 12" id="KW-0808">Transferase</keyword>
<dbReference type="Proteomes" id="UP000254519">
    <property type="component" value="Unassembled WGS sequence"/>
</dbReference>
<dbReference type="GO" id="GO:0070475">
    <property type="term" value="P:rRNA base methylation"/>
    <property type="evidence" value="ECO:0007669"/>
    <property type="project" value="TreeGrafter"/>
</dbReference>
<dbReference type="EMBL" id="UGYZ01000002">
    <property type="protein sequence ID" value="SUJ03985.1"/>
    <property type="molecule type" value="Genomic_DNA"/>
</dbReference>
<evidence type="ECO:0000256" key="5">
    <source>
        <dbReference type="ARBA" id="ARBA00022490"/>
    </source>
</evidence>
<dbReference type="InterPro" id="IPR046886">
    <property type="entry name" value="RsmE_MTase_dom"/>
</dbReference>
<evidence type="ECO:0000256" key="12">
    <source>
        <dbReference type="PIRNR" id="PIRNR015601"/>
    </source>
</evidence>
<evidence type="ECO:0000313" key="16">
    <source>
        <dbReference type="Proteomes" id="UP000254519"/>
    </source>
</evidence>